<dbReference type="AlphaFoldDB" id="A0A7H8RBJ1"/>
<protein>
    <submittedName>
        <fullName evidence="2">Uncharacterized protein</fullName>
    </submittedName>
</protein>
<reference evidence="3" key="1">
    <citation type="submission" date="2020-06" db="EMBL/GenBank/DDBJ databases">
        <title>A chromosome-scale genome assembly of Talaromyces rugulosus W13939.</title>
        <authorList>
            <person name="Wang B."/>
            <person name="Guo L."/>
            <person name="Ye K."/>
            <person name="Wang L."/>
        </authorList>
    </citation>
    <scope>NUCLEOTIDE SEQUENCE [LARGE SCALE GENOMIC DNA]</scope>
    <source>
        <strain evidence="3">W13939</strain>
    </source>
</reference>
<dbReference type="RefSeq" id="XP_035349968.1">
    <property type="nucleotide sequence ID" value="XM_035494075.1"/>
</dbReference>
<dbReference type="EMBL" id="CP055903">
    <property type="protein sequence ID" value="QKX63794.1"/>
    <property type="molecule type" value="Genomic_DNA"/>
</dbReference>
<feature type="transmembrane region" description="Helical" evidence="1">
    <location>
        <begin position="37"/>
        <end position="60"/>
    </location>
</feature>
<organism evidence="2 3">
    <name type="scientific">Talaromyces rugulosus</name>
    <name type="common">Penicillium rugulosum</name>
    <dbReference type="NCBI Taxonomy" id="121627"/>
    <lineage>
        <taxon>Eukaryota</taxon>
        <taxon>Fungi</taxon>
        <taxon>Dikarya</taxon>
        <taxon>Ascomycota</taxon>
        <taxon>Pezizomycotina</taxon>
        <taxon>Eurotiomycetes</taxon>
        <taxon>Eurotiomycetidae</taxon>
        <taxon>Eurotiales</taxon>
        <taxon>Trichocomaceae</taxon>
        <taxon>Talaromyces</taxon>
        <taxon>Talaromyces sect. Islandici</taxon>
    </lineage>
</organism>
<dbReference type="GO" id="GO:0000329">
    <property type="term" value="C:fungal-type vacuole membrane"/>
    <property type="evidence" value="ECO:0007669"/>
    <property type="project" value="InterPro"/>
</dbReference>
<keyword evidence="1" id="KW-1133">Transmembrane helix</keyword>
<proteinExistence type="predicted"/>
<dbReference type="SUPFAM" id="SSF117070">
    <property type="entry name" value="LEA14-like"/>
    <property type="match status" value="1"/>
</dbReference>
<keyword evidence="1" id="KW-0472">Membrane</keyword>
<dbReference type="PANTHER" id="PTHR35895">
    <property type="entry name" value="CHROMOSOME 16, WHOLE GENOME SHOTGUN SEQUENCE"/>
    <property type="match status" value="1"/>
</dbReference>
<evidence type="ECO:0000313" key="3">
    <source>
        <dbReference type="Proteomes" id="UP000509510"/>
    </source>
</evidence>
<sequence>MSDPETIENQGAVASAKEVAPKPTRWQRFKAHMKKWWWVYFIAFGCIILVVILPIVYVGIPHFADEYINKYQYDYTGLAITNPRPDAFRVSQSSQLSMGGGFSGSGHLSPFNATISTSDGREFAVFSVPEIEFSGGAHLSIDQDLDISCVDCLSEIATSAATNESYAVVVTGHPDLKIGALPTAHLNIDKTMKMNGYNVTEFVNSDGAFNITSINILKPPVDGYNFNATLVVRNPTPFTVEMGHVTFNLSMGGSPLGYVDLPNLMLEQNITTTDVLGQVDISSLVDAALGSDDLGVVTIDVHGHSCDYNGLDIPYYSAAIRAVSASATVDLLKYASSLFG</sequence>
<name>A0A7H8RBJ1_TALRU</name>
<gene>
    <name evidence="2" type="ORF">TRUGW13939_10965</name>
</gene>
<evidence type="ECO:0000256" key="1">
    <source>
        <dbReference type="SAM" id="Phobius"/>
    </source>
</evidence>
<dbReference type="GeneID" id="55998444"/>
<dbReference type="KEGG" id="trg:TRUGW13939_10965"/>
<dbReference type="InterPro" id="IPR022185">
    <property type="entry name" value="DUF3712"/>
</dbReference>
<dbReference type="PANTHER" id="PTHR35895:SF1">
    <property type="entry name" value="LIPID-BINDING SERUM GLYCOPROTEIN C-TERMINAL DOMAIN-CONTAINING PROTEIN"/>
    <property type="match status" value="1"/>
</dbReference>
<dbReference type="Gene3D" id="2.60.40.1820">
    <property type="match status" value="1"/>
</dbReference>
<accession>A0A7H8RBJ1</accession>
<evidence type="ECO:0000313" key="2">
    <source>
        <dbReference type="EMBL" id="QKX63794.1"/>
    </source>
</evidence>
<dbReference type="InterPro" id="IPR046368">
    <property type="entry name" value="Tag1"/>
</dbReference>
<dbReference type="OrthoDB" id="10039566at2759"/>
<dbReference type="Proteomes" id="UP000509510">
    <property type="component" value="Chromosome VI"/>
</dbReference>
<keyword evidence="1" id="KW-0812">Transmembrane</keyword>
<keyword evidence="3" id="KW-1185">Reference proteome</keyword>
<dbReference type="Pfam" id="PF12505">
    <property type="entry name" value="DUF3712"/>
    <property type="match status" value="1"/>
</dbReference>